<keyword evidence="1 3" id="KW-0238">DNA-binding</keyword>
<evidence type="ECO:0000259" key="2">
    <source>
        <dbReference type="PROSITE" id="PS50943"/>
    </source>
</evidence>
<organism evidence="3 4">
    <name type="scientific">Agromyces mediolanus</name>
    <name type="common">Corynebacterium mediolanum</name>
    <dbReference type="NCBI Taxonomy" id="41986"/>
    <lineage>
        <taxon>Bacteria</taxon>
        <taxon>Bacillati</taxon>
        <taxon>Actinomycetota</taxon>
        <taxon>Actinomycetes</taxon>
        <taxon>Micrococcales</taxon>
        <taxon>Microbacteriaceae</taxon>
        <taxon>Agromyces</taxon>
    </lineage>
</organism>
<dbReference type="Proteomes" id="UP000610303">
    <property type="component" value="Unassembled WGS sequence"/>
</dbReference>
<dbReference type="EMBL" id="BMRJ01000002">
    <property type="protein sequence ID" value="GGR29023.1"/>
    <property type="molecule type" value="Genomic_DNA"/>
</dbReference>
<dbReference type="Pfam" id="PF07883">
    <property type="entry name" value="Cupin_2"/>
    <property type="match status" value="1"/>
</dbReference>
<dbReference type="InterPro" id="IPR010982">
    <property type="entry name" value="Lambda_DNA-bd_dom_sf"/>
</dbReference>
<dbReference type="GO" id="GO:0005829">
    <property type="term" value="C:cytosol"/>
    <property type="evidence" value="ECO:0007669"/>
    <property type="project" value="TreeGrafter"/>
</dbReference>
<dbReference type="InterPro" id="IPR001387">
    <property type="entry name" value="Cro/C1-type_HTH"/>
</dbReference>
<dbReference type="SUPFAM" id="SSF51182">
    <property type="entry name" value="RmlC-like cupins"/>
    <property type="match status" value="1"/>
</dbReference>
<proteinExistence type="predicted"/>
<dbReference type="SUPFAM" id="SSF47413">
    <property type="entry name" value="lambda repressor-like DNA-binding domains"/>
    <property type="match status" value="1"/>
</dbReference>
<protein>
    <submittedName>
        <fullName evidence="3">DNA-binding protein</fullName>
    </submittedName>
</protein>
<sequence length="200" mass="21264">MAFDESAEGIDEAQVGPRLKQLRQDRGWVLSRLAAETGLSEAFLSRIETGARTPSLGTIIAVARALGVRIGDIFDEPDADESYVLHRHDEHADDVVGGVMTGLASRAPWASMEAVRLVMAADHPGALSRHAGEEFVLVLSGAIRVELGAERLRLEEGDSIHFDADLEHLLAAEGGAPATVLLVVVDAKPVPGAPHPHASY</sequence>
<reference evidence="3" key="1">
    <citation type="journal article" date="2014" name="Int. J. Syst. Evol. Microbiol.">
        <title>Complete genome sequence of Corynebacterium casei LMG S-19264T (=DSM 44701T), isolated from a smear-ripened cheese.</title>
        <authorList>
            <consortium name="US DOE Joint Genome Institute (JGI-PGF)"/>
            <person name="Walter F."/>
            <person name="Albersmeier A."/>
            <person name="Kalinowski J."/>
            <person name="Ruckert C."/>
        </authorList>
    </citation>
    <scope>NUCLEOTIDE SEQUENCE</scope>
    <source>
        <strain evidence="3">JCM 3346</strain>
    </source>
</reference>
<accession>A0A918FED4</accession>
<dbReference type="AlphaFoldDB" id="A0A918FED4"/>
<evidence type="ECO:0000313" key="4">
    <source>
        <dbReference type="Proteomes" id="UP000610303"/>
    </source>
</evidence>
<dbReference type="PANTHER" id="PTHR46797">
    <property type="entry name" value="HTH-TYPE TRANSCRIPTIONAL REGULATOR"/>
    <property type="match status" value="1"/>
</dbReference>
<evidence type="ECO:0000313" key="3">
    <source>
        <dbReference type="EMBL" id="GGR29023.1"/>
    </source>
</evidence>
<dbReference type="RefSeq" id="WP_189085548.1">
    <property type="nucleotide sequence ID" value="NZ_BMRJ01000002.1"/>
</dbReference>
<comment type="caution">
    <text evidence="3">The sequence shown here is derived from an EMBL/GenBank/DDBJ whole genome shotgun (WGS) entry which is preliminary data.</text>
</comment>
<dbReference type="InterPro" id="IPR050807">
    <property type="entry name" value="TransReg_Diox_bact_type"/>
</dbReference>
<reference evidence="3" key="2">
    <citation type="submission" date="2020-09" db="EMBL/GenBank/DDBJ databases">
        <authorList>
            <person name="Sun Q."/>
            <person name="Ohkuma M."/>
        </authorList>
    </citation>
    <scope>NUCLEOTIDE SEQUENCE</scope>
    <source>
        <strain evidence="3">JCM 3346</strain>
    </source>
</reference>
<dbReference type="CDD" id="cd02209">
    <property type="entry name" value="cupin_XRE_C"/>
    <property type="match status" value="1"/>
</dbReference>
<dbReference type="InterPro" id="IPR013096">
    <property type="entry name" value="Cupin_2"/>
</dbReference>
<dbReference type="Gene3D" id="2.60.120.10">
    <property type="entry name" value="Jelly Rolls"/>
    <property type="match status" value="1"/>
</dbReference>
<dbReference type="InterPro" id="IPR014710">
    <property type="entry name" value="RmlC-like_jellyroll"/>
</dbReference>
<dbReference type="InterPro" id="IPR011051">
    <property type="entry name" value="RmlC_Cupin_sf"/>
</dbReference>
<dbReference type="Pfam" id="PF01381">
    <property type="entry name" value="HTH_3"/>
    <property type="match status" value="1"/>
</dbReference>
<dbReference type="PANTHER" id="PTHR46797:SF1">
    <property type="entry name" value="METHYLPHOSPHONATE SYNTHASE"/>
    <property type="match status" value="1"/>
</dbReference>
<dbReference type="SMART" id="SM00530">
    <property type="entry name" value="HTH_XRE"/>
    <property type="match status" value="1"/>
</dbReference>
<keyword evidence="4" id="KW-1185">Reference proteome</keyword>
<feature type="domain" description="HTH cro/C1-type" evidence="2">
    <location>
        <begin position="19"/>
        <end position="73"/>
    </location>
</feature>
<dbReference type="GO" id="GO:0003700">
    <property type="term" value="F:DNA-binding transcription factor activity"/>
    <property type="evidence" value="ECO:0007669"/>
    <property type="project" value="TreeGrafter"/>
</dbReference>
<name>A0A918FED4_AGRME</name>
<evidence type="ECO:0000256" key="1">
    <source>
        <dbReference type="ARBA" id="ARBA00023125"/>
    </source>
</evidence>
<dbReference type="PROSITE" id="PS50943">
    <property type="entry name" value="HTH_CROC1"/>
    <property type="match status" value="1"/>
</dbReference>
<dbReference type="CDD" id="cd00093">
    <property type="entry name" value="HTH_XRE"/>
    <property type="match status" value="1"/>
</dbReference>
<dbReference type="GO" id="GO:0003677">
    <property type="term" value="F:DNA binding"/>
    <property type="evidence" value="ECO:0007669"/>
    <property type="project" value="UniProtKB-KW"/>
</dbReference>
<gene>
    <name evidence="3" type="ORF">GCM10010196_23620</name>
</gene>
<dbReference type="Gene3D" id="1.10.260.40">
    <property type="entry name" value="lambda repressor-like DNA-binding domains"/>
    <property type="match status" value="1"/>
</dbReference>